<evidence type="ECO:0000313" key="2">
    <source>
        <dbReference type="EMBL" id="CAB4009192.1"/>
    </source>
</evidence>
<organism evidence="2 3">
    <name type="scientific">Paramuricea clavata</name>
    <name type="common">Red gorgonian</name>
    <name type="synonym">Violescent sea-whip</name>
    <dbReference type="NCBI Taxonomy" id="317549"/>
    <lineage>
        <taxon>Eukaryota</taxon>
        <taxon>Metazoa</taxon>
        <taxon>Cnidaria</taxon>
        <taxon>Anthozoa</taxon>
        <taxon>Octocorallia</taxon>
        <taxon>Malacalcyonacea</taxon>
        <taxon>Plexauridae</taxon>
        <taxon>Paramuricea</taxon>
    </lineage>
</organism>
<keyword evidence="3" id="KW-1185">Reference proteome</keyword>
<feature type="compositionally biased region" description="Basic and acidic residues" evidence="1">
    <location>
        <begin position="9"/>
        <end position="21"/>
    </location>
</feature>
<feature type="non-terminal residue" evidence="2">
    <location>
        <position position="1"/>
    </location>
</feature>
<evidence type="ECO:0000313" key="3">
    <source>
        <dbReference type="Proteomes" id="UP001152795"/>
    </source>
</evidence>
<evidence type="ECO:0000256" key="1">
    <source>
        <dbReference type="SAM" id="MobiDB-lite"/>
    </source>
</evidence>
<protein>
    <submittedName>
        <fullName evidence="2">Uncharacterized protein</fullName>
    </submittedName>
</protein>
<comment type="caution">
    <text evidence="2">The sequence shown here is derived from an EMBL/GenBank/DDBJ whole genome shotgun (WGS) entry which is preliminary data.</text>
</comment>
<proteinExistence type="predicted"/>
<dbReference type="EMBL" id="CACRXK020006370">
    <property type="protein sequence ID" value="CAB4009192.1"/>
    <property type="molecule type" value="Genomic_DNA"/>
</dbReference>
<name>A0A6S7IUD8_PARCT</name>
<reference evidence="2" key="1">
    <citation type="submission" date="2020-04" db="EMBL/GenBank/DDBJ databases">
        <authorList>
            <person name="Alioto T."/>
            <person name="Alioto T."/>
            <person name="Gomez Garrido J."/>
        </authorList>
    </citation>
    <scope>NUCLEOTIDE SEQUENCE</scope>
    <source>
        <strain evidence="2">A484AB</strain>
    </source>
</reference>
<dbReference type="Proteomes" id="UP001152795">
    <property type="component" value="Unassembled WGS sequence"/>
</dbReference>
<feature type="region of interest" description="Disordered" evidence="1">
    <location>
        <begin position="1"/>
        <end position="46"/>
    </location>
</feature>
<dbReference type="AlphaFoldDB" id="A0A6S7IUD8"/>
<sequence length="105" mass="11949">PESSTSTEYLERSQQSDRSQEQSDSQGIVTLIAPGELPGRLQNPQDVKNIEEVSSYRQTSDTTTITLSWPSQKIAWTVKTFVRLVEKCCRERVPNNGWCFSLGRR</sequence>
<feature type="non-terminal residue" evidence="2">
    <location>
        <position position="105"/>
    </location>
</feature>
<gene>
    <name evidence="2" type="ORF">PACLA_8A036648</name>
</gene>
<accession>A0A6S7IUD8</accession>